<feature type="transmembrane region" description="Helical" evidence="1">
    <location>
        <begin position="223"/>
        <end position="240"/>
    </location>
</feature>
<proteinExistence type="predicted"/>
<evidence type="ECO:0000256" key="1">
    <source>
        <dbReference type="SAM" id="Phobius"/>
    </source>
</evidence>
<gene>
    <name evidence="2" type="ORF">JWV37_03445</name>
</gene>
<feature type="transmembrane region" description="Helical" evidence="1">
    <location>
        <begin position="114"/>
        <end position="136"/>
    </location>
</feature>
<evidence type="ECO:0000313" key="2">
    <source>
        <dbReference type="EMBL" id="MBN2963826.1"/>
    </source>
</evidence>
<name>A0ABS2WQ50_9BACT</name>
<feature type="transmembrane region" description="Helical" evidence="1">
    <location>
        <begin position="397"/>
        <end position="417"/>
    </location>
</feature>
<keyword evidence="3" id="KW-1185">Reference proteome</keyword>
<reference evidence="2 3" key="3">
    <citation type="submission" date="2021-02" db="EMBL/GenBank/DDBJ databases">
        <authorList>
            <person name="Merkel A.Y."/>
        </authorList>
    </citation>
    <scope>NUCLEOTIDE SEQUENCE [LARGE SCALE GENOMIC DNA]</scope>
    <source>
        <strain evidence="2 3">T05b</strain>
    </source>
</reference>
<keyword evidence="1" id="KW-0812">Transmembrane</keyword>
<reference evidence="2 3" key="1">
    <citation type="submission" date="2021-02" db="EMBL/GenBank/DDBJ databases">
        <title>Sulfurospirillum tamanensis sp. nov.</title>
        <authorList>
            <person name="Frolova A."/>
            <person name="Merkel A."/>
            <person name="Slobodkin A."/>
        </authorList>
    </citation>
    <scope>NUCLEOTIDE SEQUENCE [LARGE SCALE GENOMIC DNA]</scope>
    <source>
        <strain evidence="2 3">T05b</strain>
    </source>
</reference>
<dbReference type="EMBL" id="JAFHKK010000004">
    <property type="protein sequence ID" value="MBN2963826.1"/>
    <property type="molecule type" value="Genomic_DNA"/>
</dbReference>
<feature type="transmembrane region" description="Helical" evidence="1">
    <location>
        <begin position="184"/>
        <end position="203"/>
    </location>
</feature>
<organism evidence="2 3">
    <name type="scientific">Sulfurospirillum tamanense</name>
    <dbReference type="NCBI Taxonomy" id="2813362"/>
    <lineage>
        <taxon>Bacteria</taxon>
        <taxon>Pseudomonadati</taxon>
        <taxon>Campylobacterota</taxon>
        <taxon>Epsilonproteobacteria</taxon>
        <taxon>Campylobacterales</taxon>
        <taxon>Sulfurospirillaceae</taxon>
        <taxon>Sulfurospirillum</taxon>
    </lineage>
</organism>
<protein>
    <submittedName>
        <fullName evidence="2">Tellurium resistance protein TerC</fullName>
    </submittedName>
</protein>
<dbReference type="RefSeq" id="WP_205458305.1">
    <property type="nucleotide sequence ID" value="NZ_JAFHKK010000004.1"/>
</dbReference>
<feature type="transmembrane region" description="Helical" evidence="1">
    <location>
        <begin position="74"/>
        <end position="94"/>
    </location>
</feature>
<dbReference type="Proteomes" id="UP000703590">
    <property type="component" value="Unassembled WGS sequence"/>
</dbReference>
<keyword evidence="1" id="KW-1133">Transmembrane helix</keyword>
<feature type="transmembrane region" description="Helical" evidence="1">
    <location>
        <begin position="246"/>
        <end position="263"/>
    </location>
</feature>
<comment type="caution">
    <text evidence="2">The sequence shown here is derived from an EMBL/GenBank/DDBJ whole genome shotgun (WGS) entry which is preliminary data.</text>
</comment>
<feature type="transmembrane region" description="Helical" evidence="1">
    <location>
        <begin position="289"/>
        <end position="313"/>
    </location>
</feature>
<feature type="transmembrane region" description="Helical" evidence="1">
    <location>
        <begin position="157"/>
        <end position="178"/>
    </location>
</feature>
<feature type="transmembrane region" description="Helical" evidence="1">
    <location>
        <begin position="50"/>
        <end position="67"/>
    </location>
</feature>
<keyword evidence="1" id="KW-0472">Membrane</keyword>
<feature type="transmembrane region" description="Helical" evidence="1">
    <location>
        <begin position="325"/>
        <end position="348"/>
    </location>
</feature>
<feature type="transmembrane region" description="Helical" evidence="1">
    <location>
        <begin position="360"/>
        <end position="385"/>
    </location>
</feature>
<sequence length="418" mass="45412">MKTSLCGWLLLASLLLSLTGNSALYTLAGTLAWSAGLVLFFTIPPPKRRLSLTLFTLGTACFAFAYTMGFRVELWRVLSVNQLMLSLLISISYLRLVALPTPSEHPLPKGPKSFVSTFFGVHLFGAVINLSSVLLAGDRLSQKTPLTKMQIATLSRAFSADALWSPFFIAFAAASIYAPQASLLHLWQSGMMLVGVGFMLTYWEFGGKPMEDFVGYPIGPEALVLPALLAALVGATHWLFPEARVILLVSFYALGLTLWFLFWRQGIVQGLKHFATHTTTQLPLLKTELALFLVAGYFGLSISALLEGFALAFPVSAFTPSVAAVMLLGMVLVSLVGVHPIISIAILGGWLGSMEVDHTLLAMTFLMSWSLSIGTSPVSGLNLALSGRYDIPSKKLFLWNARYALKLYVACVATLLLY</sequence>
<evidence type="ECO:0000313" key="3">
    <source>
        <dbReference type="Proteomes" id="UP000703590"/>
    </source>
</evidence>
<accession>A0ABS2WQ50</accession>
<reference evidence="3" key="2">
    <citation type="submission" date="2021-02" db="EMBL/GenBank/DDBJ databases">
        <title>Sulfurospirillum tamanensis sp. nov.</title>
        <authorList>
            <person name="Merkel A.Y."/>
        </authorList>
    </citation>
    <scope>NUCLEOTIDE SEQUENCE [LARGE SCALE GENOMIC DNA]</scope>
    <source>
        <strain evidence="3">T05b</strain>
    </source>
</reference>